<dbReference type="InterPro" id="IPR058192">
    <property type="entry name" value="WHD_ROQ1-like"/>
</dbReference>
<dbReference type="Gene3D" id="1.10.8.430">
    <property type="entry name" value="Helical domain of apoptotic protease-activating factors"/>
    <property type="match status" value="1"/>
</dbReference>
<proteinExistence type="predicted"/>
<dbReference type="GO" id="GO:0007165">
    <property type="term" value="P:signal transduction"/>
    <property type="evidence" value="ECO:0007669"/>
    <property type="project" value="InterPro"/>
</dbReference>
<evidence type="ECO:0000256" key="2">
    <source>
        <dbReference type="ARBA" id="ARBA00022614"/>
    </source>
</evidence>
<evidence type="ECO:0000256" key="3">
    <source>
        <dbReference type="ARBA" id="ARBA00022737"/>
    </source>
</evidence>
<dbReference type="EMBL" id="GEVK01015768">
    <property type="protein sequence ID" value="JAU37064.1"/>
    <property type="molecule type" value="Transcribed_RNA"/>
</dbReference>
<evidence type="ECO:0000256" key="7">
    <source>
        <dbReference type="ARBA" id="ARBA00047304"/>
    </source>
</evidence>
<comment type="catalytic activity">
    <reaction evidence="7">
        <text>NAD(+) + H2O = ADP-D-ribose + nicotinamide + H(+)</text>
        <dbReference type="Rhea" id="RHEA:16301"/>
        <dbReference type="ChEBI" id="CHEBI:15377"/>
        <dbReference type="ChEBI" id="CHEBI:15378"/>
        <dbReference type="ChEBI" id="CHEBI:17154"/>
        <dbReference type="ChEBI" id="CHEBI:57540"/>
        <dbReference type="ChEBI" id="CHEBI:57967"/>
        <dbReference type="EC" id="3.2.2.6"/>
    </reaction>
    <physiologicalReaction direction="left-to-right" evidence="7">
        <dbReference type="Rhea" id="RHEA:16302"/>
    </physiologicalReaction>
</comment>
<protein>
    <recommendedName>
        <fullName evidence="1">ADP-ribosyl cyclase/cyclic ADP-ribose hydrolase</fullName>
        <ecNumber evidence="1">3.2.2.6</ecNumber>
    </recommendedName>
</protein>
<dbReference type="InterPro" id="IPR035897">
    <property type="entry name" value="Toll_tir_struct_dom_sf"/>
</dbReference>
<keyword evidence="3" id="KW-0677">Repeat</keyword>
<keyword evidence="2" id="KW-0433">Leucine-rich repeat</keyword>
<evidence type="ECO:0000256" key="1">
    <source>
        <dbReference type="ARBA" id="ARBA00011982"/>
    </source>
</evidence>
<dbReference type="InterPro" id="IPR045344">
    <property type="entry name" value="C-JID"/>
</dbReference>
<dbReference type="InterPro" id="IPR027417">
    <property type="entry name" value="P-loop_NTPase"/>
</dbReference>
<organism evidence="9">
    <name type="scientific">Noccaea caerulescens</name>
    <name type="common">Alpine penny-cress</name>
    <name type="synonym">Thlaspi caerulescens</name>
    <dbReference type="NCBI Taxonomy" id="107243"/>
    <lineage>
        <taxon>Eukaryota</taxon>
        <taxon>Viridiplantae</taxon>
        <taxon>Streptophyta</taxon>
        <taxon>Embryophyta</taxon>
        <taxon>Tracheophyta</taxon>
        <taxon>Spermatophyta</taxon>
        <taxon>Magnoliopsida</taxon>
        <taxon>eudicotyledons</taxon>
        <taxon>Gunneridae</taxon>
        <taxon>Pentapetalae</taxon>
        <taxon>rosids</taxon>
        <taxon>malvids</taxon>
        <taxon>Brassicales</taxon>
        <taxon>Brassicaceae</taxon>
        <taxon>Coluteocarpeae</taxon>
        <taxon>Noccaea</taxon>
    </lineage>
</organism>
<dbReference type="SUPFAM" id="SSF52540">
    <property type="entry name" value="P-loop containing nucleoside triphosphate hydrolases"/>
    <property type="match status" value="1"/>
</dbReference>
<dbReference type="InterPro" id="IPR042197">
    <property type="entry name" value="Apaf_helical"/>
</dbReference>
<dbReference type="AlphaFoldDB" id="A0A1J3F3J3"/>
<keyword evidence="5" id="KW-0611">Plant defense</keyword>
<feature type="domain" description="TIR" evidence="8">
    <location>
        <begin position="10"/>
        <end position="173"/>
    </location>
</feature>
<dbReference type="InterPro" id="IPR032675">
    <property type="entry name" value="LRR_dom_sf"/>
</dbReference>
<dbReference type="EC" id="3.2.2.6" evidence="1"/>
<dbReference type="InterPro" id="IPR044974">
    <property type="entry name" value="Disease_R_plants"/>
</dbReference>
<dbReference type="SMART" id="SM00255">
    <property type="entry name" value="TIR"/>
    <property type="match status" value="1"/>
</dbReference>
<dbReference type="SUPFAM" id="SSF46785">
    <property type="entry name" value="Winged helix' DNA-binding domain"/>
    <property type="match status" value="1"/>
</dbReference>
<dbReference type="Pfam" id="PF01582">
    <property type="entry name" value="TIR"/>
    <property type="match status" value="1"/>
</dbReference>
<dbReference type="InterPro" id="IPR002182">
    <property type="entry name" value="NB-ARC"/>
</dbReference>
<gene>
    <name evidence="9" type="ORF">LC_TR7373_c0_g1_i1_g.25043</name>
</gene>
<dbReference type="PANTHER" id="PTHR11017:SF501">
    <property type="entry name" value="ADP-RIBOSYL CYCLASE_CYCLIC ADP-RIBOSE HYDROLASE-RELATED"/>
    <property type="match status" value="1"/>
</dbReference>
<dbReference type="Pfam" id="PF00931">
    <property type="entry name" value="NB-ARC"/>
    <property type="match status" value="1"/>
</dbReference>
<evidence type="ECO:0000256" key="4">
    <source>
        <dbReference type="ARBA" id="ARBA00022801"/>
    </source>
</evidence>
<evidence type="ECO:0000256" key="5">
    <source>
        <dbReference type="ARBA" id="ARBA00022821"/>
    </source>
</evidence>
<evidence type="ECO:0000259" key="8">
    <source>
        <dbReference type="PROSITE" id="PS50104"/>
    </source>
</evidence>
<dbReference type="GO" id="GO:0043531">
    <property type="term" value="F:ADP binding"/>
    <property type="evidence" value="ECO:0007669"/>
    <property type="project" value="InterPro"/>
</dbReference>
<dbReference type="PRINTS" id="PR00364">
    <property type="entry name" value="DISEASERSIST"/>
</dbReference>
<dbReference type="SUPFAM" id="SSF52058">
    <property type="entry name" value="L domain-like"/>
    <property type="match status" value="1"/>
</dbReference>
<dbReference type="FunFam" id="3.40.50.10140:FF:000007">
    <property type="entry name" value="Disease resistance protein (TIR-NBS-LRR class)"/>
    <property type="match status" value="1"/>
</dbReference>
<keyword evidence="6" id="KW-0520">NAD</keyword>
<dbReference type="PROSITE" id="PS50104">
    <property type="entry name" value="TIR"/>
    <property type="match status" value="1"/>
</dbReference>
<sequence>MASSSSSPIWKYDVFLSFRGEDTRKNIVSHLHKELVNRGIVTFKDDQRLEIGDSISAEISGAIQESRFALVILSHNYATSSWCLDELVMIMDLHFNKEMEVIPVFYGVDPSHVRHQTGSFTFDKYQGSKMANKVIHWRQALTQIASLAGKDSATCENEALMIEEIVEGISNKLFVMQPVDFSDLVGMDDHMERLNPLLSLDSEDEVRMIGIWGMGGIGKTTIARCLFDLFSKQFTARCFLENVSKICREHSVSYLRKKFVSTTLCLSENSGVELGPREIKARFGNRKVFVVLDNVDDMKQVRALANESSWFGPGSRIIITTRDKGLLNSCGVRSVYEVKCLDTDAALKIFNQLAFKGGFPPDEIYEKLSIRAAWLAQGLPAAIEAYGLYFRGMTSLKDWDDALCRFMRTPNRNVMEILKISYNGLEEADKIVFLHIACLFNGEPLQRATTLLDDGELQGCLGVKILAERSLIEITADGYIKMHSLVDQTAKVIVNQESVQRAGRRRVMWDPYAIYKVLERDTTNEPTECMALHMCDMVLELHLPKYPKYHHDTLKFLKVYKHLDHIKNKLHFSSNDTYLLSSRLRLLHWDAFPLTTFPGRFCPLDLVEVSLHRSNLTSFWKETVGIPNLRRLDLSGSENLEKLPDLSMAVNLEELKTQGCKRLKRIPESISNLTRLTKLDVSYCDELRSYDTTIRELTGGRRQIALYFSGKEVEVEVEVEYIENISIGGNINIQMLWLDGNVDHLCFSSEQEAPDELTKGPRSEFHGFRSVDIIRFNYKSDGASFICDSLSMFRCLTELNLINLNIQVIPDDVCGLQFLEKLDWSGNDFEDLPETMKQLPRLKYASLCNCSRLKALPELVQLETVKLSGCMKLQSLFEIPHAEQDWGRFQLLELWVEDCKNIQSISDQLGNFIKLSYVDLSSNDFETLPSSIRDVSSLRTLCLNKCKKLKSIEGIPLCLKYLYAHGCESLETVSLPLNHSIRHLDLSQCFCLKQDEHLLTQFLKDGQDEEDSPRFACFPGTEVPSYFDKIWTGKSYTISLPWTSSKLLGFDGCIVVACERPFHIQFSPLSYDYYWGYERYFYLYLQQDFFQCHKYSSTGEKEEEEAQTSDHLVIIRGIKNFSDSINKFGIVSDLRLSKEFESPSAEIKSCGFSLIWEDDLTDKIKTP</sequence>
<dbReference type="Pfam" id="PF23282">
    <property type="entry name" value="WHD_ROQ1"/>
    <property type="match status" value="1"/>
</dbReference>
<evidence type="ECO:0000313" key="9">
    <source>
        <dbReference type="EMBL" id="JAU37064.1"/>
    </source>
</evidence>
<dbReference type="GO" id="GO:0006952">
    <property type="term" value="P:defense response"/>
    <property type="evidence" value="ECO:0007669"/>
    <property type="project" value="UniProtKB-KW"/>
</dbReference>
<dbReference type="SUPFAM" id="SSF52200">
    <property type="entry name" value="Toll/Interleukin receptor TIR domain"/>
    <property type="match status" value="1"/>
</dbReference>
<name>A0A1J3F3J3_NOCCA</name>
<accession>A0A1J3F3J3</accession>
<dbReference type="PANTHER" id="PTHR11017">
    <property type="entry name" value="LEUCINE-RICH REPEAT-CONTAINING PROTEIN"/>
    <property type="match status" value="1"/>
</dbReference>
<dbReference type="Gene3D" id="3.40.50.10140">
    <property type="entry name" value="Toll/interleukin-1 receptor homology (TIR) domain"/>
    <property type="match status" value="1"/>
</dbReference>
<dbReference type="InterPro" id="IPR000157">
    <property type="entry name" value="TIR_dom"/>
</dbReference>
<reference evidence="9" key="1">
    <citation type="submission" date="2016-07" db="EMBL/GenBank/DDBJ databases">
        <title>De novo transcriptome assembly of four accessions of the metal hyperaccumulator plant Noccaea caerulescens.</title>
        <authorList>
            <person name="Blande D."/>
            <person name="Halimaa P."/>
            <person name="Tervahauta A.I."/>
            <person name="Aarts M.G."/>
            <person name="Karenlampi S.O."/>
        </authorList>
    </citation>
    <scope>NUCLEOTIDE SEQUENCE</scope>
</reference>
<dbReference type="Pfam" id="PF20160">
    <property type="entry name" value="C-JID"/>
    <property type="match status" value="1"/>
</dbReference>
<dbReference type="InterPro" id="IPR036390">
    <property type="entry name" value="WH_DNA-bd_sf"/>
</dbReference>
<dbReference type="Gene3D" id="3.80.10.10">
    <property type="entry name" value="Ribonuclease Inhibitor"/>
    <property type="match status" value="3"/>
</dbReference>
<evidence type="ECO:0000256" key="6">
    <source>
        <dbReference type="ARBA" id="ARBA00023027"/>
    </source>
</evidence>
<keyword evidence="4" id="KW-0378">Hydrolase</keyword>
<dbReference type="Gene3D" id="3.40.50.300">
    <property type="entry name" value="P-loop containing nucleotide triphosphate hydrolases"/>
    <property type="match status" value="1"/>
</dbReference>
<dbReference type="GO" id="GO:0061809">
    <property type="term" value="F:NAD+ nucleosidase activity, cyclic ADP-ribose generating"/>
    <property type="evidence" value="ECO:0007669"/>
    <property type="project" value="UniProtKB-EC"/>
</dbReference>